<comment type="caution">
    <text evidence="2">The sequence shown here is derived from an EMBL/GenBank/DDBJ whole genome shotgun (WGS) entry which is preliminary data.</text>
</comment>
<dbReference type="Gene3D" id="3.40.50.300">
    <property type="entry name" value="P-loop containing nucleotide triphosphate hydrolases"/>
    <property type="match status" value="1"/>
</dbReference>
<dbReference type="InterPro" id="IPR027417">
    <property type="entry name" value="P-loop_NTPase"/>
</dbReference>
<evidence type="ECO:0000313" key="2">
    <source>
        <dbReference type="EMBL" id="CAF5205752.1"/>
    </source>
</evidence>
<feature type="non-terminal residue" evidence="2">
    <location>
        <position position="202"/>
    </location>
</feature>
<feature type="region of interest" description="Disordered" evidence="1">
    <location>
        <begin position="1"/>
        <end position="21"/>
    </location>
</feature>
<evidence type="ECO:0000313" key="3">
    <source>
        <dbReference type="Proteomes" id="UP000681720"/>
    </source>
</evidence>
<proteinExistence type="predicted"/>
<dbReference type="AlphaFoldDB" id="A0A8S3ITC9"/>
<dbReference type="Proteomes" id="UP000681720">
    <property type="component" value="Unassembled WGS sequence"/>
</dbReference>
<organism evidence="2 3">
    <name type="scientific">Rotaria magnacalcarata</name>
    <dbReference type="NCBI Taxonomy" id="392030"/>
    <lineage>
        <taxon>Eukaryota</taxon>
        <taxon>Metazoa</taxon>
        <taxon>Spiralia</taxon>
        <taxon>Gnathifera</taxon>
        <taxon>Rotifera</taxon>
        <taxon>Eurotatoria</taxon>
        <taxon>Bdelloidea</taxon>
        <taxon>Philodinida</taxon>
        <taxon>Philodinidae</taxon>
        <taxon>Rotaria</taxon>
    </lineage>
</organism>
<reference evidence="2" key="1">
    <citation type="submission" date="2021-02" db="EMBL/GenBank/DDBJ databases">
        <authorList>
            <person name="Nowell W R."/>
        </authorList>
    </citation>
    <scope>NUCLEOTIDE SEQUENCE</scope>
</reference>
<accession>A0A8S3ITC9</accession>
<dbReference type="EMBL" id="CAJOBJ010349087">
    <property type="protein sequence ID" value="CAF5205752.1"/>
    <property type="molecule type" value="Genomic_DNA"/>
</dbReference>
<gene>
    <name evidence="2" type="ORF">GIL414_LOCUS78077</name>
</gene>
<name>A0A8S3ITC9_9BILA</name>
<evidence type="ECO:0000256" key="1">
    <source>
        <dbReference type="SAM" id="MobiDB-lite"/>
    </source>
</evidence>
<protein>
    <submittedName>
        <fullName evidence="2">Uncharacterized protein</fullName>
    </submittedName>
</protein>
<sequence length="202" mass="23348">MPSNKRVEEQAFGRTAREGKRGTGQRILNAANLTHNKDFDAQKITQLRDRIEAEMLSSFEDYEFKTLEKKMRLFSTIKNEVKSVFTNVTPSVYESNVLLSIEEQWAMFLRKIDDQKSSIDIEKVHKEYAEFSERIIKDYSNNCVIKNPYYHIVIGNDLVINDSSLISKYKQAMEHFDRAIELDSDHSAAAFAGKGWLLLKGK</sequence>